<dbReference type="Pfam" id="PF16976">
    <property type="entry name" value="RcpC"/>
    <property type="match status" value="1"/>
</dbReference>
<dbReference type="InterPro" id="IPR017592">
    <property type="entry name" value="Pilus_assmbl_Flp-typ_CpaB"/>
</dbReference>
<sequence>MNPRQRRGILLMIVAAIGGIAVFLTVVSYMSMLNDELGSSRTALRLTQDVQPYDELSPDMVEQYEVPARYFDAETFIGDFTELREEADRLPVASSALREGELLQHSMVIAAPDLEEGEREIAIMVDAETGVAGKVDRQSRVDVYATFNPGEGQPEACAYRVLTDIEILDIGDVGSTIDENTGGTNDVVPVTFRLSPDQALNLTYAEAFSSSLRLAAVSPQGSGDPGGLEFCSGDQLDAIDAQSDGSGSSENADSSGLPGDAQEDAPLPQSEQTGGE</sequence>
<dbReference type="Proteomes" id="UP000578077">
    <property type="component" value="Unassembled WGS sequence"/>
</dbReference>
<comment type="caution">
    <text evidence="4">The sequence shown here is derived from an EMBL/GenBank/DDBJ whole genome shotgun (WGS) entry which is preliminary data.</text>
</comment>
<feature type="transmembrane region" description="Helical" evidence="2">
    <location>
        <begin position="9"/>
        <end position="32"/>
    </location>
</feature>
<dbReference type="NCBIfam" id="TIGR03177">
    <property type="entry name" value="pilus_cpaB"/>
    <property type="match status" value="1"/>
</dbReference>
<dbReference type="AlphaFoldDB" id="A0A841E9W0"/>
<feature type="compositionally biased region" description="Polar residues" evidence="1">
    <location>
        <begin position="243"/>
        <end position="254"/>
    </location>
</feature>
<gene>
    <name evidence="4" type="ORF">HNR25_001051</name>
</gene>
<dbReference type="InterPro" id="IPR031571">
    <property type="entry name" value="RcpC_dom"/>
</dbReference>
<accession>A0A841E9W0</accession>
<keyword evidence="2" id="KW-0472">Membrane</keyword>
<evidence type="ECO:0000313" key="5">
    <source>
        <dbReference type="Proteomes" id="UP000578077"/>
    </source>
</evidence>
<name>A0A841E9W0_9ACTN</name>
<dbReference type="RefSeq" id="WP_184633590.1">
    <property type="nucleotide sequence ID" value="NZ_BAABKT010000004.1"/>
</dbReference>
<feature type="domain" description="Flp pilus assembly protein RcpC/CpaB" evidence="3">
    <location>
        <begin position="114"/>
        <end position="215"/>
    </location>
</feature>
<keyword evidence="2" id="KW-1133">Transmembrane helix</keyword>
<evidence type="ECO:0000259" key="3">
    <source>
        <dbReference type="Pfam" id="PF16976"/>
    </source>
</evidence>
<dbReference type="EMBL" id="JACHLY010000001">
    <property type="protein sequence ID" value="MBB5997300.1"/>
    <property type="molecule type" value="Genomic_DNA"/>
</dbReference>
<evidence type="ECO:0000313" key="4">
    <source>
        <dbReference type="EMBL" id="MBB5997300.1"/>
    </source>
</evidence>
<proteinExistence type="predicted"/>
<protein>
    <submittedName>
        <fullName evidence="4">Pilus assembly protein CpaB</fullName>
    </submittedName>
</protein>
<evidence type="ECO:0000256" key="1">
    <source>
        <dbReference type="SAM" id="MobiDB-lite"/>
    </source>
</evidence>
<organism evidence="4 5">
    <name type="scientific">Streptomonospora salina</name>
    <dbReference type="NCBI Taxonomy" id="104205"/>
    <lineage>
        <taxon>Bacteria</taxon>
        <taxon>Bacillati</taxon>
        <taxon>Actinomycetota</taxon>
        <taxon>Actinomycetes</taxon>
        <taxon>Streptosporangiales</taxon>
        <taxon>Nocardiopsidaceae</taxon>
        <taxon>Streptomonospora</taxon>
    </lineage>
</organism>
<reference evidence="4 5" key="1">
    <citation type="submission" date="2020-08" db="EMBL/GenBank/DDBJ databases">
        <title>Sequencing the genomes of 1000 actinobacteria strains.</title>
        <authorList>
            <person name="Klenk H.-P."/>
        </authorList>
    </citation>
    <scope>NUCLEOTIDE SEQUENCE [LARGE SCALE GENOMIC DNA]</scope>
    <source>
        <strain evidence="4 5">DSM 44593</strain>
    </source>
</reference>
<keyword evidence="2" id="KW-0812">Transmembrane</keyword>
<evidence type="ECO:0000256" key="2">
    <source>
        <dbReference type="SAM" id="Phobius"/>
    </source>
</evidence>
<feature type="region of interest" description="Disordered" evidence="1">
    <location>
        <begin position="217"/>
        <end position="276"/>
    </location>
</feature>
<keyword evidence="5" id="KW-1185">Reference proteome</keyword>